<evidence type="ECO:0000313" key="1">
    <source>
        <dbReference type="EMBL" id="KAL2517466.1"/>
    </source>
</evidence>
<reference evidence="2" key="1">
    <citation type="submission" date="2024-07" db="EMBL/GenBank/DDBJ databases">
        <title>Two chromosome-level genome assemblies of Korean endemic species Abeliophyllum distichum and Forsythia ovata (Oleaceae).</title>
        <authorList>
            <person name="Jang H."/>
        </authorList>
    </citation>
    <scope>NUCLEOTIDE SEQUENCE [LARGE SCALE GENOMIC DNA]</scope>
</reference>
<dbReference type="AlphaFoldDB" id="A0ABD1TXL7"/>
<gene>
    <name evidence="1" type="ORF">Adt_13713</name>
</gene>
<keyword evidence="2" id="KW-1185">Reference proteome</keyword>
<accession>A0ABD1TXL7</accession>
<comment type="caution">
    <text evidence="1">The sequence shown here is derived from an EMBL/GenBank/DDBJ whole genome shotgun (WGS) entry which is preliminary data.</text>
</comment>
<proteinExistence type="predicted"/>
<evidence type="ECO:0000313" key="2">
    <source>
        <dbReference type="Proteomes" id="UP001604336"/>
    </source>
</evidence>
<dbReference type="EMBL" id="JBFOLK010000004">
    <property type="protein sequence ID" value="KAL2517466.1"/>
    <property type="molecule type" value="Genomic_DNA"/>
</dbReference>
<dbReference type="Proteomes" id="UP001604336">
    <property type="component" value="Unassembled WGS sequence"/>
</dbReference>
<name>A0ABD1TXL7_9LAMI</name>
<protein>
    <submittedName>
        <fullName evidence="1">Uncharacterized protein</fullName>
    </submittedName>
</protein>
<sequence>MAAYRLHVDMKVAITHYHLPSDLPSQATDQRLGTATATRTVQAVGRRLGEIDDEVFKSICCRRGAIQRWAVATVDEGYGTARGFGLEIMAGRRLGHSTVAPERSSHRFCCRRGAVTGDPGVGSHGCGRRLGHGFGLQTIVGLN</sequence>
<organism evidence="1 2">
    <name type="scientific">Abeliophyllum distichum</name>
    <dbReference type="NCBI Taxonomy" id="126358"/>
    <lineage>
        <taxon>Eukaryota</taxon>
        <taxon>Viridiplantae</taxon>
        <taxon>Streptophyta</taxon>
        <taxon>Embryophyta</taxon>
        <taxon>Tracheophyta</taxon>
        <taxon>Spermatophyta</taxon>
        <taxon>Magnoliopsida</taxon>
        <taxon>eudicotyledons</taxon>
        <taxon>Gunneridae</taxon>
        <taxon>Pentapetalae</taxon>
        <taxon>asterids</taxon>
        <taxon>lamiids</taxon>
        <taxon>Lamiales</taxon>
        <taxon>Oleaceae</taxon>
        <taxon>Forsythieae</taxon>
        <taxon>Abeliophyllum</taxon>
    </lineage>
</organism>